<feature type="region of interest" description="Disordered" evidence="1">
    <location>
        <begin position="35"/>
        <end position="61"/>
    </location>
</feature>
<gene>
    <name evidence="2" type="ORF">H4Q32_028270</name>
</gene>
<proteinExistence type="predicted"/>
<reference evidence="2 3" key="1">
    <citation type="submission" date="2022-01" db="EMBL/GenBank/DDBJ databases">
        <title>A high-quality chromosome-level genome assembly of rohu carp, Labeo rohita.</title>
        <authorList>
            <person name="Arick M.A. II"/>
            <person name="Hsu C.-Y."/>
            <person name="Magbanua Z."/>
            <person name="Pechanova O."/>
            <person name="Grover C."/>
            <person name="Miller E."/>
            <person name="Thrash A."/>
            <person name="Ezzel L."/>
            <person name="Alam S."/>
            <person name="Benzie J."/>
            <person name="Hamilton M."/>
            <person name="Karsi A."/>
            <person name="Lawrence M.L."/>
            <person name="Peterson D.G."/>
        </authorList>
    </citation>
    <scope>NUCLEOTIDE SEQUENCE [LARGE SCALE GENOMIC DNA]</scope>
    <source>
        <strain evidence="3">BAU-BD-2019</strain>
        <tissue evidence="2">Blood</tissue>
    </source>
</reference>
<evidence type="ECO:0000313" key="2">
    <source>
        <dbReference type="EMBL" id="KAI2645290.1"/>
    </source>
</evidence>
<evidence type="ECO:0000256" key="1">
    <source>
        <dbReference type="SAM" id="MobiDB-lite"/>
    </source>
</evidence>
<feature type="region of interest" description="Disordered" evidence="1">
    <location>
        <begin position="363"/>
        <end position="413"/>
    </location>
</feature>
<dbReference type="EMBL" id="JACTAM010002285">
    <property type="protein sequence ID" value="KAI2645290.1"/>
    <property type="molecule type" value="Genomic_DNA"/>
</dbReference>
<evidence type="ECO:0000313" key="3">
    <source>
        <dbReference type="Proteomes" id="UP000830375"/>
    </source>
</evidence>
<comment type="caution">
    <text evidence="2">The sequence shown here is derived from an EMBL/GenBank/DDBJ whole genome shotgun (WGS) entry which is preliminary data.</text>
</comment>
<keyword evidence="3" id="KW-1185">Reference proteome</keyword>
<sequence length="608" mass="66232">MCLGEEHAGDVLDGAICVHCERFSMRSLRSRLSLFSRKKGQPSAPRGSGPAAAEARRKLKSWGSQVDLADELKKGLSLSRSSVTDESELRDDDAISLTSSDPGASALLASDHEDQDMVDEGEEAEAEPSQTSCPAYAELLEVMESGVVSMSATFPTIVPPLKRAFHFFPISIRRSRRHGKTRSPLTLIDFKHTSYANIEGMRENGYERMPPVEEMLACYLSSGQTSSLKAPSLPSKLLQDTSHLNGKAYAAAGQAVASLHTMAVLQAYQADLLKDLDDGQGLSPDQVAELRRTTDLALRATKQAATVMGRIMAAVVILGGKRKEMGFLLDAPVLPSEHFGTSVETVVERFREAKARSAAFKTLIRRKTRSEPKQQKGPGPSRSEDRRRAQKTSVVTRAPPPPSGGSGRWCESKGGRQDLREVIQGRDLFFPSPLLISVMAWLTGDPVRMAVLNSGPLDYAACSWLLRKPPGKTSASTGCRFEELPGQDALPRFRPEGQFLFWLSNIHYLITTSRVWVSLAEALRDPTGSHPYRASCFWGSHPVAIPCIMPFGPLSESPLRGAGLTTLPKGPHQNFTRLLPPDGLPAISLVLTTSLSRGDFKRSFVALA</sequence>
<feature type="compositionally biased region" description="Low complexity" evidence="1">
    <location>
        <begin position="42"/>
        <end position="53"/>
    </location>
</feature>
<dbReference type="Proteomes" id="UP000830375">
    <property type="component" value="Unassembled WGS sequence"/>
</dbReference>
<accession>A0ABQ8L3K9</accession>
<protein>
    <submittedName>
        <fullName evidence="2">NADP-dependent malic enzyme, chloroplastic</fullName>
    </submittedName>
</protein>
<organism evidence="2 3">
    <name type="scientific">Labeo rohita</name>
    <name type="common">Indian major carp</name>
    <name type="synonym">Cyprinus rohita</name>
    <dbReference type="NCBI Taxonomy" id="84645"/>
    <lineage>
        <taxon>Eukaryota</taxon>
        <taxon>Metazoa</taxon>
        <taxon>Chordata</taxon>
        <taxon>Craniata</taxon>
        <taxon>Vertebrata</taxon>
        <taxon>Euteleostomi</taxon>
        <taxon>Actinopterygii</taxon>
        <taxon>Neopterygii</taxon>
        <taxon>Teleostei</taxon>
        <taxon>Ostariophysi</taxon>
        <taxon>Cypriniformes</taxon>
        <taxon>Cyprinidae</taxon>
        <taxon>Labeoninae</taxon>
        <taxon>Labeonini</taxon>
        <taxon>Labeo</taxon>
    </lineage>
</organism>
<name>A0ABQ8L3K9_LABRO</name>
<feature type="region of interest" description="Disordered" evidence="1">
    <location>
        <begin position="79"/>
        <end position="107"/>
    </location>
</feature>